<dbReference type="Proteomes" id="UP000663832">
    <property type="component" value="Unassembled WGS sequence"/>
</dbReference>
<dbReference type="Pfam" id="PF00620">
    <property type="entry name" value="RhoGAP"/>
    <property type="match status" value="1"/>
</dbReference>
<feature type="compositionally biased region" description="Basic and acidic residues" evidence="3">
    <location>
        <begin position="235"/>
        <end position="246"/>
    </location>
</feature>
<evidence type="ECO:0000256" key="1">
    <source>
        <dbReference type="ARBA" id="ARBA00022723"/>
    </source>
</evidence>
<dbReference type="PROSITE" id="PS00479">
    <property type="entry name" value="ZF_DAG_PE_1"/>
    <property type="match status" value="1"/>
</dbReference>
<dbReference type="GO" id="GO:0097149">
    <property type="term" value="C:centralspindlin complex"/>
    <property type="evidence" value="ECO:0007669"/>
    <property type="project" value="TreeGrafter"/>
</dbReference>
<dbReference type="PANTHER" id="PTHR46199:SF3">
    <property type="entry name" value="RAC GTPASE-ACTIVATING PROTEIN 1"/>
    <property type="match status" value="1"/>
</dbReference>
<accession>A0A815RKK3</accession>
<comment type="caution">
    <text evidence="6">The sequence shown here is derived from an EMBL/GenBank/DDBJ whole genome shotgun (WGS) entry which is preliminary data.</text>
</comment>
<feature type="domain" description="Phorbol-ester/DAG-type" evidence="4">
    <location>
        <begin position="314"/>
        <end position="363"/>
    </location>
</feature>
<feature type="region of interest" description="Disordered" evidence="3">
    <location>
        <begin position="726"/>
        <end position="745"/>
    </location>
</feature>
<feature type="compositionally biased region" description="Basic residues" evidence="3">
    <location>
        <begin position="217"/>
        <end position="234"/>
    </location>
</feature>
<dbReference type="GO" id="GO:0005634">
    <property type="term" value="C:nucleus"/>
    <property type="evidence" value="ECO:0007669"/>
    <property type="project" value="TreeGrafter"/>
</dbReference>
<dbReference type="Gene3D" id="1.10.555.10">
    <property type="entry name" value="Rho GTPase activation protein"/>
    <property type="match status" value="1"/>
</dbReference>
<gene>
    <name evidence="6" type="ORF">QVE165_LOCUS42020</name>
</gene>
<reference evidence="6" key="1">
    <citation type="submission" date="2021-02" db="EMBL/GenBank/DDBJ databases">
        <authorList>
            <person name="Nowell W R."/>
        </authorList>
    </citation>
    <scope>NUCLEOTIDE SEQUENCE</scope>
</reference>
<keyword evidence="1" id="KW-0479">Metal-binding</keyword>
<evidence type="ECO:0000256" key="2">
    <source>
        <dbReference type="ARBA" id="ARBA00022833"/>
    </source>
</evidence>
<dbReference type="GO" id="GO:0000281">
    <property type="term" value="P:mitotic cytokinesis"/>
    <property type="evidence" value="ECO:0007669"/>
    <property type="project" value="TreeGrafter"/>
</dbReference>
<dbReference type="AlphaFoldDB" id="A0A815RKK3"/>
<dbReference type="Pfam" id="PF00130">
    <property type="entry name" value="C1_1"/>
    <property type="match status" value="1"/>
</dbReference>
<dbReference type="EMBL" id="CAJNOM010000510">
    <property type="protein sequence ID" value="CAF1477694.1"/>
    <property type="molecule type" value="Genomic_DNA"/>
</dbReference>
<evidence type="ECO:0000313" key="7">
    <source>
        <dbReference type="Proteomes" id="UP000663832"/>
    </source>
</evidence>
<dbReference type="CDD" id="cd20821">
    <property type="entry name" value="C1_MgcRacGAP"/>
    <property type="match status" value="1"/>
</dbReference>
<dbReference type="InterPro" id="IPR002219">
    <property type="entry name" value="PKC_DAG/PE"/>
</dbReference>
<feature type="region of interest" description="Disordered" evidence="3">
    <location>
        <begin position="1003"/>
        <end position="1042"/>
    </location>
</feature>
<feature type="region of interest" description="Disordered" evidence="3">
    <location>
        <begin position="631"/>
        <end position="702"/>
    </location>
</feature>
<evidence type="ECO:0008006" key="8">
    <source>
        <dbReference type="Google" id="ProtNLM"/>
    </source>
</evidence>
<dbReference type="GO" id="GO:0046872">
    <property type="term" value="F:metal ion binding"/>
    <property type="evidence" value="ECO:0007669"/>
    <property type="project" value="UniProtKB-KW"/>
</dbReference>
<dbReference type="InterPro" id="IPR029021">
    <property type="entry name" value="Prot-tyrosine_phosphatase-like"/>
</dbReference>
<dbReference type="GO" id="GO:0051256">
    <property type="term" value="P:mitotic spindle midzone assembly"/>
    <property type="evidence" value="ECO:0007669"/>
    <property type="project" value="TreeGrafter"/>
</dbReference>
<feature type="compositionally biased region" description="Polar residues" evidence="3">
    <location>
        <begin position="670"/>
        <end position="697"/>
    </location>
</feature>
<dbReference type="PROSITE" id="PS50238">
    <property type="entry name" value="RHOGAP"/>
    <property type="match status" value="1"/>
</dbReference>
<dbReference type="OrthoDB" id="2218807at2759"/>
<protein>
    <recommendedName>
        <fullName evidence="8">Rac GTPase-activating protein 1</fullName>
    </recommendedName>
</protein>
<dbReference type="SMART" id="SM00109">
    <property type="entry name" value="C1"/>
    <property type="match status" value="1"/>
</dbReference>
<dbReference type="PANTHER" id="PTHR46199">
    <property type="entry name" value="RAC GTPASE-ACTIVATING PROTEIN 1"/>
    <property type="match status" value="1"/>
</dbReference>
<feature type="region of interest" description="Disordered" evidence="3">
    <location>
        <begin position="217"/>
        <end position="246"/>
    </location>
</feature>
<keyword evidence="7" id="KW-1185">Reference proteome</keyword>
<keyword evidence="2" id="KW-0862">Zinc</keyword>
<sequence length="1079" mass="121818">MDTNTTMDFKIRLQNLLTYQDVLTRNSLLAQRSCDHEFNAFLTFHNELRRKYADLRAYADQLDRCVEQYRIESERKDKKIQSQSSHILRLTQHNKRNTERLNQLQRCLDQIKGTITEQNPYVQLRDILRDSIISDSETTGDLSDKNCTGDELDNDNLHMPKIVSQSTGIGVLKRTASRNDGSTPIHSKTTNKNDINNEQETDQLCTSPYANITVARSSRHSISVHKRAKHKTRKPSKEFLHTKSEESELSTDDIFWSKQDDNQQQQPQDIPPSIYPKLSKIISPPLEQKTLTPSTPNGMIIKSPCSIGSLGTKSHNFISRNILIPETCCVCLKRIHFGKLAYRCQACSALCHTGCKENCTTLCLPNVKTPNRGVVSKFTPRESNQLQVPALLVHCIKEIEQRGLQEVGLYRLNVVEGQVKELKDKLLKSRTGLLDLSHYNDIHLICGVVKDFLRSLSESLLTDALWKSFASIIDEESDFIQQQKIDTLLQQLPKPNRETLAFIILHLQRVAASPLCRMPIVNLSRTMGPAVIGYSSKHISDSDIVGETYRQTKLLESFLKLQSDFWNKFLEHNDTNELSSMIHKRQIVKMMHSVIRRSPSITSSTVADPSTVTVRIEGASISDLNVQDVVTTSSSDDDNDDLYQRQKQQNNSDRSVHRVSSGPTRRHTSALGTNNSNPPYHQRPSRLSTDVTSSMRLPQNRPITAVSLPAKPFACDNEWDLDSARTLTSSQRRNPSCPSISPTNVRSKSILTTQQVPTVFITTSECLGKEFRPQPRRDTPRRSQSLAKSNIINDNNPASPTIPIVFLSDDILLGSIRALQNERQLCKLSIDYLIDATNMRPNELARKANVGARLPCHCGHTHSRCTLTLEFDQPFISTTSTTISDHNNLSNSKIRELSRTQLGQLFSAVNRFISKAQQEKKRILIYGFELSSNSPLAVIAIQYLMVADEQLSLTEATHRIHRLFPVIPLQHQHYPIMEKRFQDYLKQLDRRIFPRNFTVNSISGDGSSSGTENRQSPHETSCESSETTTTTTTTATTIITTSMTNGTNVTSWTTVPTPIVNNSADSSNHLFTTRSAWDT</sequence>
<evidence type="ECO:0000313" key="6">
    <source>
        <dbReference type="EMBL" id="CAF1477694.1"/>
    </source>
</evidence>
<dbReference type="SMART" id="SM00324">
    <property type="entry name" value="RhoGAP"/>
    <property type="match status" value="1"/>
</dbReference>
<feature type="compositionally biased region" description="Polar residues" evidence="3">
    <location>
        <begin position="1003"/>
        <end position="1014"/>
    </location>
</feature>
<dbReference type="GO" id="GO:0005096">
    <property type="term" value="F:GTPase activator activity"/>
    <property type="evidence" value="ECO:0007669"/>
    <property type="project" value="TreeGrafter"/>
</dbReference>
<dbReference type="GO" id="GO:0032154">
    <property type="term" value="C:cleavage furrow"/>
    <property type="evidence" value="ECO:0007669"/>
    <property type="project" value="TreeGrafter"/>
</dbReference>
<feature type="compositionally biased region" description="Low complexity" evidence="3">
    <location>
        <begin position="1022"/>
        <end position="1042"/>
    </location>
</feature>
<dbReference type="InterPro" id="IPR000198">
    <property type="entry name" value="RhoGAP_dom"/>
</dbReference>
<proteinExistence type="predicted"/>
<dbReference type="Gene3D" id="3.30.60.20">
    <property type="match status" value="1"/>
</dbReference>
<dbReference type="GO" id="GO:0007266">
    <property type="term" value="P:Rho protein signal transduction"/>
    <property type="evidence" value="ECO:0007669"/>
    <property type="project" value="TreeGrafter"/>
</dbReference>
<feature type="region of interest" description="Disordered" evidence="3">
    <location>
        <begin position="175"/>
        <end position="198"/>
    </location>
</feature>
<evidence type="ECO:0000256" key="3">
    <source>
        <dbReference type="SAM" id="MobiDB-lite"/>
    </source>
</evidence>
<dbReference type="GO" id="GO:0051233">
    <property type="term" value="C:spindle midzone"/>
    <property type="evidence" value="ECO:0007669"/>
    <property type="project" value="TreeGrafter"/>
</dbReference>
<organism evidence="6 7">
    <name type="scientific">Adineta steineri</name>
    <dbReference type="NCBI Taxonomy" id="433720"/>
    <lineage>
        <taxon>Eukaryota</taxon>
        <taxon>Metazoa</taxon>
        <taxon>Spiralia</taxon>
        <taxon>Gnathifera</taxon>
        <taxon>Rotifera</taxon>
        <taxon>Eurotatoria</taxon>
        <taxon>Bdelloidea</taxon>
        <taxon>Adinetida</taxon>
        <taxon>Adinetidae</taxon>
        <taxon>Adineta</taxon>
    </lineage>
</organism>
<evidence type="ECO:0000259" key="5">
    <source>
        <dbReference type="PROSITE" id="PS50238"/>
    </source>
</evidence>
<feature type="compositionally biased region" description="Polar residues" evidence="3">
    <location>
        <begin position="178"/>
        <end position="198"/>
    </location>
</feature>
<name>A0A815RKK3_9BILA</name>
<dbReference type="GO" id="GO:0030496">
    <property type="term" value="C:midbody"/>
    <property type="evidence" value="ECO:0007669"/>
    <property type="project" value="TreeGrafter"/>
</dbReference>
<feature type="domain" description="Rho-GAP" evidence="5">
    <location>
        <begin position="373"/>
        <end position="566"/>
    </location>
</feature>
<dbReference type="SUPFAM" id="SSF48350">
    <property type="entry name" value="GTPase activation domain, GAP"/>
    <property type="match status" value="1"/>
</dbReference>
<dbReference type="InterPro" id="IPR046349">
    <property type="entry name" value="C1-like_sf"/>
</dbReference>
<dbReference type="Gene3D" id="3.90.190.10">
    <property type="entry name" value="Protein tyrosine phosphatase superfamily"/>
    <property type="match status" value="1"/>
</dbReference>
<dbReference type="InterPro" id="IPR008936">
    <property type="entry name" value="Rho_GTPase_activation_prot"/>
</dbReference>
<dbReference type="PROSITE" id="PS50081">
    <property type="entry name" value="ZF_DAG_PE_2"/>
    <property type="match status" value="1"/>
</dbReference>
<evidence type="ECO:0000259" key="4">
    <source>
        <dbReference type="PROSITE" id="PS50081"/>
    </source>
</evidence>
<dbReference type="SUPFAM" id="SSF57889">
    <property type="entry name" value="Cysteine-rich domain"/>
    <property type="match status" value="1"/>
</dbReference>